<dbReference type="KEGG" id="ckl:CKL_3500"/>
<feature type="transmembrane region" description="Helical" evidence="1">
    <location>
        <begin position="6"/>
        <end position="25"/>
    </location>
</feature>
<protein>
    <submittedName>
        <fullName evidence="2">Uncharacterized protein</fullName>
    </submittedName>
</protein>
<proteinExistence type="predicted"/>
<dbReference type="Proteomes" id="UP000002411">
    <property type="component" value="Chromosome"/>
</dbReference>
<name>A5N2Z5_CLOK5</name>
<keyword evidence="3" id="KW-1185">Reference proteome</keyword>
<dbReference type="STRING" id="431943.CKL_3500"/>
<keyword evidence="1" id="KW-0472">Membrane</keyword>
<keyword evidence="1" id="KW-1133">Transmembrane helix</keyword>
<accession>A5N2Z5</accession>
<sequence>MKIDTLLIMQIIIVFLCALSILLYVSTIYRQTISYFYDEYGKCILIQVLQYMKKLYPKDYLVYEKYRIWWYFVYFKIR</sequence>
<dbReference type="RefSeq" id="WP_012103822.1">
    <property type="nucleotide sequence ID" value="NC_009706.1"/>
</dbReference>
<dbReference type="AlphaFoldDB" id="A5N2Z5"/>
<evidence type="ECO:0000313" key="3">
    <source>
        <dbReference type="Proteomes" id="UP000002411"/>
    </source>
</evidence>
<dbReference type="HOGENOM" id="CLU_2615789_0_0_9"/>
<dbReference type="EMBL" id="CP000673">
    <property type="protein sequence ID" value="EDK35491.1"/>
    <property type="molecule type" value="Genomic_DNA"/>
</dbReference>
<keyword evidence="1" id="KW-0812">Transmembrane</keyword>
<gene>
    <name evidence="2" type="ordered locus">CKL_3500</name>
</gene>
<organism evidence="2 3">
    <name type="scientific">Clostridium kluyveri (strain ATCC 8527 / DSM 555 / NBRC 12016 / NCIMB 10680 / K1)</name>
    <dbReference type="NCBI Taxonomy" id="431943"/>
    <lineage>
        <taxon>Bacteria</taxon>
        <taxon>Bacillati</taxon>
        <taxon>Bacillota</taxon>
        <taxon>Clostridia</taxon>
        <taxon>Eubacteriales</taxon>
        <taxon>Clostridiaceae</taxon>
        <taxon>Clostridium</taxon>
    </lineage>
</organism>
<evidence type="ECO:0000313" key="2">
    <source>
        <dbReference type="EMBL" id="EDK35491.1"/>
    </source>
</evidence>
<evidence type="ECO:0000256" key="1">
    <source>
        <dbReference type="SAM" id="Phobius"/>
    </source>
</evidence>
<reference evidence="2 3" key="1">
    <citation type="journal article" date="2008" name="Proc. Natl. Acad. Sci. U.S.A.">
        <title>The genome of Clostridium kluyveri, a strict anaerobe with unique metabolic features.</title>
        <authorList>
            <person name="Seedorf H."/>
            <person name="Fricke W.F."/>
            <person name="Veith B."/>
            <person name="Brueggemann H."/>
            <person name="Liesegang H."/>
            <person name="Strittmatter A."/>
            <person name="Miethke M."/>
            <person name="Buckel W."/>
            <person name="Hinderberger J."/>
            <person name="Li F."/>
            <person name="Hagemeier C."/>
            <person name="Thauer R.K."/>
            <person name="Gottschalk G."/>
        </authorList>
    </citation>
    <scope>NUCLEOTIDE SEQUENCE [LARGE SCALE GENOMIC DNA]</scope>
    <source>
        <strain evidence="3">ATCC 8527 / DSM 555 / NCIMB 10680</strain>
    </source>
</reference>